<evidence type="ECO:0000313" key="2">
    <source>
        <dbReference type="Proteomes" id="UP000316714"/>
    </source>
</evidence>
<sequence length="151" mass="17003">MRSQISVEIDRPIDEVFRLTIERVAEWSIVVVEDEVIAETPEVVGTTFRTVTEDHGKRMEFQGVVTRHDPPRLHAIELTGELFDIESEYRFEDLPTGARVTQATSVTGKGFFRLFMLAFGWLLKGSHCKAGEEELASLKRFCESKAAAADA</sequence>
<dbReference type="InterPro" id="IPR023393">
    <property type="entry name" value="START-like_dom_sf"/>
</dbReference>
<dbReference type="Proteomes" id="UP000316714">
    <property type="component" value="Unassembled WGS sequence"/>
</dbReference>
<dbReference type="Gene3D" id="3.30.530.20">
    <property type="match status" value="1"/>
</dbReference>
<dbReference type="OrthoDB" id="215177at2"/>
<dbReference type="InterPro" id="IPR019587">
    <property type="entry name" value="Polyketide_cyclase/dehydratase"/>
</dbReference>
<keyword evidence="2" id="KW-1185">Reference proteome</keyword>
<dbReference type="Pfam" id="PF10604">
    <property type="entry name" value="Polyketide_cyc2"/>
    <property type="match status" value="1"/>
</dbReference>
<dbReference type="EMBL" id="SIHJ01000001">
    <property type="protein sequence ID" value="TWT37366.1"/>
    <property type="molecule type" value="Genomic_DNA"/>
</dbReference>
<name>A0A5C5VFJ0_9BACT</name>
<protein>
    <submittedName>
        <fullName evidence="1">Polyketide cyclase / dehydrase and lipid transport</fullName>
    </submittedName>
</protein>
<evidence type="ECO:0000313" key="1">
    <source>
        <dbReference type="EMBL" id="TWT37366.1"/>
    </source>
</evidence>
<comment type="caution">
    <text evidence="1">The sequence shown here is derived from an EMBL/GenBank/DDBJ whole genome shotgun (WGS) entry which is preliminary data.</text>
</comment>
<accession>A0A5C5VFJ0</accession>
<dbReference type="SUPFAM" id="SSF55961">
    <property type="entry name" value="Bet v1-like"/>
    <property type="match status" value="1"/>
</dbReference>
<reference evidence="1 2" key="1">
    <citation type="submission" date="2019-02" db="EMBL/GenBank/DDBJ databases">
        <title>Deep-cultivation of Planctomycetes and their phenomic and genomic characterization uncovers novel biology.</title>
        <authorList>
            <person name="Wiegand S."/>
            <person name="Jogler M."/>
            <person name="Boedeker C."/>
            <person name="Pinto D."/>
            <person name="Vollmers J."/>
            <person name="Rivas-Marin E."/>
            <person name="Kohn T."/>
            <person name="Peeters S.H."/>
            <person name="Heuer A."/>
            <person name="Rast P."/>
            <person name="Oberbeckmann S."/>
            <person name="Bunk B."/>
            <person name="Jeske O."/>
            <person name="Meyerdierks A."/>
            <person name="Storesund J.E."/>
            <person name="Kallscheuer N."/>
            <person name="Luecker S."/>
            <person name="Lage O.M."/>
            <person name="Pohl T."/>
            <person name="Merkel B.J."/>
            <person name="Hornburger P."/>
            <person name="Mueller R.-W."/>
            <person name="Bruemmer F."/>
            <person name="Labrenz M."/>
            <person name="Spormann A.M."/>
            <person name="Op Den Camp H."/>
            <person name="Overmann J."/>
            <person name="Amann R."/>
            <person name="Jetten M.S.M."/>
            <person name="Mascher T."/>
            <person name="Medema M.H."/>
            <person name="Devos D.P."/>
            <person name="Kaster A.-K."/>
            <person name="Ovreas L."/>
            <person name="Rohde M."/>
            <person name="Galperin M.Y."/>
            <person name="Jogler C."/>
        </authorList>
    </citation>
    <scope>NUCLEOTIDE SEQUENCE [LARGE SCALE GENOMIC DNA]</scope>
    <source>
        <strain evidence="1 2">KOR34</strain>
    </source>
</reference>
<gene>
    <name evidence="1" type="ORF">KOR34_23160</name>
</gene>
<organism evidence="1 2">
    <name type="scientific">Posidoniimonas corsicana</name>
    <dbReference type="NCBI Taxonomy" id="1938618"/>
    <lineage>
        <taxon>Bacteria</taxon>
        <taxon>Pseudomonadati</taxon>
        <taxon>Planctomycetota</taxon>
        <taxon>Planctomycetia</taxon>
        <taxon>Pirellulales</taxon>
        <taxon>Lacipirellulaceae</taxon>
        <taxon>Posidoniimonas</taxon>
    </lineage>
</organism>
<dbReference type="AlphaFoldDB" id="A0A5C5VFJ0"/>
<dbReference type="RefSeq" id="WP_146564709.1">
    <property type="nucleotide sequence ID" value="NZ_SIHJ01000001.1"/>
</dbReference>
<proteinExistence type="predicted"/>